<dbReference type="PANTHER" id="PTHR43685:SF13">
    <property type="entry name" value="O ANTIGEN BIOSYNTHESIS RHAMNOSYLTRANSFERASE RFBN"/>
    <property type="match status" value="1"/>
</dbReference>
<dbReference type="Proteomes" id="UP000000343">
    <property type="component" value="Plasmid pACIX902"/>
</dbReference>
<evidence type="ECO:0000313" key="3">
    <source>
        <dbReference type="Proteomes" id="UP000000343"/>
    </source>
</evidence>
<dbReference type="InterPro" id="IPR001173">
    <property type="entry name" value="Glyco_trans_2-like"/>
</dbReference>
<gene>
    <name evidence="2" type="ordered locus">AciX9_3856</name>
</gene>
<reference evidence="3" key="1">
    <citation type="submission" date="2011-01" db="EMBL/GenBank/DDBJ databases">
        <title>Complete sequence of plasmid2 of Acidobacterium sp. MP5ACTX9.</title>
        <authorList>
            <consortium name="US DOE Joint Genome Institute"/>
            <person name="Lucas S."/>
            <person name="Copeland A."/>
            <person name="Lapidus A."/>
            <person name="Cheng J.-F."/>
            <person name="Goodwin L."/>
            <person name="Pitluck S."/>
            <person name="Teshima H."/>
            <person name="Detter J.C."/>
            <person name="Han C."/>
            <person name="Tapia R."/>
            <person name="Land M."/>
            <person name="Hauser L."/>
            <person name="Kyrpides N."/>
            <person name="Ivanova N."/>
            <person name="Ovchinnikova G."/>
            <person name="Pagani I."/>
            <person name="Rawat S.R."/>
            <person name="Mannisto M."/>
            <person name="Haggblom M.M."/>
            <person name="Woyke T."/>
        </authorList>
    </citation>
    <scope>NUCLEOTIDE SEQUENCE [LARGE SCALE GENOMIC DNA]</scope>
    <source>
        <strain evidence="3">MP5ACTX9</strain>
        <plasmid evidence="3">Plasmid pACIX902</plasmid>
    </source>
</reference>
<dbReference type="GO" id="GO:0016740">
    <property type="term" value="F:transferase activity"/>
    <property type="evidence" value="ECO:0007669"/>
    <property type="project" value="UniProtKB-KW"/>
</dbReference>
<evidence type="ECO:0000313" key="2">
    <source>
        <dbReference type="EMBL" id="ADW71139.1"/>
    </source>
</evidence>
<dbReference type="InterPro" id="IPR029044">
    <property type="entry name" value="Nucleotide-diphossugar_trans"/>
</dbReference>
<dbReference type="AlphaFoldDB" id="E8X730"/>
<feature type="domain" description="Glycosyltransferase 2-like" evidence="1">
    <location>
        <begin position="23"/>
        <end position="186"/>
    </location>
</feature>
<dbReference type="SUPFAM" id="SSF53448">
    <property type="entry name" value="Nucleotide-diphospho-sugar transferases"/>
    <property type="match status" value="1"/>
</dbReference>
<sequence length="338" mass="37546">MGSMAYGSSDLPLIKRDWSKVGVVVPTFNAAPLWEALRSRLDLQGLPPEQILIIDSSSTDGTISLAKAAGYRCISITKSDFNHGRTRQLGCDHFDWADILIYITQDALPADATSFSTLCSVFVDPKVGAACGRQLPRPGANAIERHARLFNYPETSTQRNLSSRAYLGIKAAFLSNSFAAYRRSALLQAGGFPSNVIMAEDSVVAARLLMGGWEVAYIAEAAVIHSHSLSIWQEFSRYFDTGVHHACEPWIRETFGGAGNEGKRFVISELFYLRTHQVGLIPSALIRTFSKLFAFQLGLREKYFPVVIKRSLSLQPSFWTTLKPECLPQLRDKEVRLH</sequence>
<geneLocation type="plasmid" evidence="2 3">
    <name>pACIX902</name>
</geneLocation>
<dbReference type="KEGG" id="acm:AciX9_3856"/>
<dbReference type="GO" id="GO:0044010">
    <property type="term" value="P:single-species biofilm formation"/>
    <property type="evidence" value="ECO:0007669"/>
    <property type="project" value="TreeGrafter"/>
</dbReference>
<dbReference type="Gene3D" id="3.90.550.10">
    <property type="entry name" value="Spore Coat Polysaccharide Biosynthesis Protein SpsA, Chain A"/>
    <property type="match status" value="1"/>
</dbReference>
<dbReference type="PANTHER" id="PTHR43685">
    <property type="entry name" value="GLYCOSYLTRANSFERASE"/>
    <property type="match status" value="1"/>
</dbReference>
<keyword evidence="2" id="KW-0808">Transferase</keyword>
<keyword evidence="3" id="KW-1185">Reference proteome</keyword>
<dbReference type="EMBL" id="CP002482">
    <property type="protein sequence ID" value="ADW71139.1"/>
    <property type="molecule type" value="Genomic_DNA"/>
</dbReference>
<keyword evidence="2" id="KW-0614">Plasmid</keyword>
<accession>E8X730</accession>
<dbReference type="Pfam" id="PF00535">
    <property type="entry name" value="Glycos_transf_2"/>
    <property type="match status" value="1"/>
</dbReference>
<organism evidence="3">
    <name type="scientific">Granulicella tundricola (strain ATCC BAA-1859 / DSM 23138 / MP5ACTX9)</name>
    <dbReference type="NCBI Taxonomy" id="1198114"/>
    <lineage>
        <taxon>Bacteria</taxon>
        <taxon>Pseudomonadati</taxon>
        <taxon>Acidobacteriota</taxon>
        <taxon>Terriglobia</taxon>
        <taxon>Terriglobales</taxon>
        <taxon>Acidobacteriaceae</taxon>
        <taxon>Granulicella</taxon>
    </lineage>
</organism>
<evidence type="ECO:0000259" key="1">
    <source>
        <dbReference type="Pfam" id="PF00535"/>
    </source>
</evidence>
<dbReference type="HOGENOM" id="CLU_061778_1_0_0"/>
<protein>
    <submittedName>
        <fullName evidence="2">Glycosyl transferase family 2</fullName>
    </submittedName>
</protein>
<dbReference type="InterPro" id="IPR050834">
    <property type="entry name" value="Glycosyltransf_2"/>
</dbReference>
<proteinExistence type="predicted"/>
<name>E8X730_GRATM</name>